<dbReference type="OrthoDB" id="407275at2759"/>
<dbReference type="Proteomes" id="UP001141806">
    <property type="component" value="Unassembled WGS sequence"/>
</dbReference>
<dbReference type="Gene3D" id="3.40.462.20">
    <property type="match status" value="1"/>
</dbReference>
<dbReference type="Gene3D" id="3.30.465.10">
    <property type="match status" value="1"/>
</dbReference>
<name>A0A9Q0JW23_9MAGN</name>
<evidence type="ECO:0000313" key="2">
    <source>
        <dbReference type="EMBL" id="KAJ4953612.1"/>
    </source>
</evidence>
<proteinExistence type="predicted"/>
<dbReference type="GO" id="GO:0071949">
    <property type="term" value="F:FAD binding"/>
    <property type="evidence" value="ECO:0007669"/>
    <property type="project" value="InterPro"/>
</dbReference>
<accession>A0A9Q0JW23</accession>
<comment type="caution">
    <text evidence="2">The sequence shown here is derived from an EMBL/GenBank/DDBJ whole genome shotgun (WGS) entry which is preliminary data.</text>
</comment>
<sequence>MFNLRSIDVNVDNQTAWVQTGATLGDVYYRIAEKSRNLGYPAGVCHTVGVGGLFSGGGHGFLTRKYGLASDNIIDARIVDVNGRILNRKSMGEDLFWAIRGAGAADKLNEDLFIRITIEPDSANRTINAVFQSMYLGGVDKLLQLMEQSFPELGLKKKDCIQMSWIESVLYFNGLPNDKGLEVLLERNQPKTFYKAKSDYVKEPISETVLEGIWKRFHNVEIPMMVLFPYGGKMKEISKYETPYPHREGNIYVIQYIVYWTTRDGATEKRINWIKELYSYMTPYVSKSPREAYVNYRDLDLGTNKNGHTNY</sequence>
<protein>
    <recommendedName>
        <fullName evidence="1">FAD-binding PCMH-type domain-containing protein</fullName>
    </recommendedName>
</protein>
<reference evidence="2" key="1">
    <citation type="journal article" date="2023" name="Plant J.">
        <title>The genome of the king protea, Protea cynaroides.</title>
        <authorList>
            <person name="Chang J."/>
            <person name="Duong T.A."/>
            <person name="Schoeman C."/>
            <person name="Ma X."/>
            <person name="Roodt D."/>
            <person name="Barker N."/>
            <person name="Li Z."/>
            <person name="Van de Peer Y."/>
            <person name="Mizrachi E."/>
        </authorList>
    </citation>
    <scope>NUCLEOTIDE SEQUENCE</scope>
    <source>
        <tissue evidence="2">Young leaves</tissue>
    </source>
</reference>
<dbReference type="InterPro" id="IPR016166">
    <property type="entry name" value="FAD-bd_PCMH"/>
</dbReference>
<dbReference type="SUPFAM" id="SSF56176">
    <property type="entry name" value="FAD-binding/transporter-associated domain-like"/>
    <property type="match status" value="1"/>
</dbReference>
<dbReference type="InterPro" id="IPR016169">
    <property type="entry name" value="FAD-bd_PCMH_sub2"/>
</dbReference>
<dbReference type="AlphaFoldDB" id="A0A9Q0JW23"/>
<dbReference type="EMBL" id="JAMYWD010000012">
    <property type="protein sequence ID" value="KAJ4953612.1"/>
    <property type="molecule type" value="Genomic_DNA"/>
</dbReference>
<keyword evidence="3" id="KW-1185">Reference proteome</keyword>
<dbReference type="Pfam" id="PF01565">
    <property type="entry name" value="FAD_binding_4"/>
    <property type="match status" value="1"/>
</dbReference>
<dbReference type="InterPro" id="IPR006094">
    <property type="entry name" value="Oxid_FAD_bind_N"/>
</dbReference>
<feature type="domain" description="FAD-binding PCMH-type" evidence="1">
    <location>
        <begin position="1"/>
        <end position="119"/>
    </location>
</feature>
<dbReference type="InterPro" id="IPR036318">
    <property type="entry name" value="FAD-bd_PCMH-like_sf"/>
</dbReference>
<gene>
    <name evidence="2" type="ORF">NE237_030444</name>
</gene>
<dbReference type="PROSITE" id="PS51387">
    <property type="entry name" value="FAD_PCMH"/>
    <property type="match status" value="1"/>
</dbReference>
<evidence type="ECO:0000313" key="3">
    <source>
        <dbReference type="Proteomes" id="UP001141806"/>
    </source>
</evidence>
<dbReference type="PANTHER" id="PTHR32448">
    <property type="entry name" value="OS08G0158400 PROTEIN"/>
    <property type="match status" value="1"/>
</dbReference>
<organism evidence="2 3">
    <name type="scientific">Protea cynaroides</name>
    <dbReference type="NCBI Taxonomy" id="273540"/>
    <lineage>
        <taxon>Eukaryota</taxon>
        <taxon>Viridiplantae</taxon>
        <taxon>Streptophyta</taxon>
        <taxon>Embryophyta</taxon>
        <taxon>Tracheophyta</taxon>
        <taxon>Spermatophyta</taxon>
        <taxon>Magnoliopsida</taxon>
        <taxon>Proteales</taxon>
        <taxon>Proteaceae</taxon>
        <taxon>Protea</taxon>
    </lineage>
</organism>
<evidence type="ECO:0000259" key="1">
    <source>
        <dbReference type="PROSITE" id="PS51387"/>
    </source>
</evidence>